<feature type="signal peptide" evidence="3">
    <location>
        <begin position="1"/>
        <end position="28"/>
    </location>
</feature>
<gene>
    <name evidence="5" type="ORF">C7450_106290</name>
</gene>
<dbReference type="EMBL" id="QJJK01000006">
    <property type="protein sequence ID" value="PXW58114.1"/>
    <property type="molecule type" value="Genomic_DNA"/>
</dbReference>
<dbReference type="InterPro" id="IPR018392">
    <property type="entry name" value="LysM"/>
</dbReference>
<dbReference type="InterPro" id="IPR011055">
    <property type="entry name" value="Dup_hybrid_motif"/>
</dbReference>
<sequence>MRERLASLRPRLLSRVAIVGLLASVASGCGTDSMRFVQNPFADPFKSKGQDEVATTGSLGGSAPVSGYDNAQGGYTPPAAVASAPLAAPATAPRSTAPAEAVIGSATGWTAQGGTPFVVGSGDTLAAISGRYNVPVSALVAANGLKGTSVAPGQQITIPVYNPSAAPVQHASQVISAQRNQVQSTVSSSRAAVGNLAAQPQRQLAAVDQSARSQIAKVQPPAAPRLGSATLTKPATQAVEAAKTQVLTAPSKTAAKPAAPEVKPTQAAAPAAAAKSAAAPAQAAKPAASQQVAVAQPTEPETTGSIPKPGASANEFRWPARGRVIQGFGGRGGNEGINIAVPEGTPVKAAEGGTVAYSGSELKGYGNLVLIRHEDGWVSAYANNGELMVKRGEKVKRGQTIAKSGQTGNVSSPQLHFELRKGSTPVDPMNHLAGL</sequence>
<comment type="caution">
    <text evidence="5">The sequence shown here is derived from an EMBL/GenBank/DDBJ whole genome shotgun (WGS) entry which is preliminary data.</text>
</comment>
<feature type="region of interest" description="Disordered" evidence="2">
    <location>
        <begin position="282"/>
        <end position="316"/>
    </location>
</feature>
<dbReference type="InterPro" id="IPR016047">
    <property type="entry name" value="M23ase_b-sheet_dom"/>
</dbReference>
<evidence type="ECO:0000259" key="4">
    <source>
        <dbReference type="PROSITE" id="PS51782"/>
    </source>
</evidence>
<accession>A0A2V3U6H8</accession>
<dbReference type="Gene3D" id="2.70.70.10">
    <property type="entry name" value="Glucose Permease (Domain IIA)"/>
    <property type="match status" value="1"/>
</dbReference>
<dbReference type="GO" id="GO:0004222">
    <property type="term" value="F:metalloendopeptidase activity"/>
    <property type="evidence" value="ECO:0007669"/>
    <property type="project" value="TreeGrafter"/>
</dbReference>
<evidence type="ECO:0000256" key="2">
    <source>
        <dbReference type="SAM" id="MobiDB-lite"/>
    </source>
</evidence>
<feature type="region of interest" description="Disordered" evidence="2">
    <location>
        <begin position="45"/>
        <end position="65"/>
    </location>
</feature>
<evidence type="ECO:0000256" key="3">
    <source>
        <dbReference type="SAM" id="SignalP"/>
    </source>
</evidence>
<protein>
    <submittedName>
        <fullName evidence="5">Murein DD-endopeptidase MepM/ murein hydrolase activator NlpD</fullName>
    </submittedName>
</protein>
<keyword evidence="3" id="KW-0732">Signal</keyword>
<dbReference type="PROSITE" id="PS51782">
    <property type="entry name" value="LYSM"/>
    <property type="match status" value="1"/>
</dbReference>
<evidence type="ECO:0000313" key="5">
    <source>
        <dbReference type="EMBL" id="PXW58114.1"/>
    </source>
</evidence>
<dbReference type="InterPro" id="IPR050570">
    <property type="entry name" value="Cell_wall_metabolism_enzyme"/>
</dbReference>
<dbReference type="Gene3D" id="3.10.350.10">
    <property type="entry name" value="LysM domain"/>
    <property type="match status" value="1"/>
</dbReference>
<organism evidence="5 6">
    <name type="scientific">Chelatococcus asaccharovorans</name>
    <dbReference type="NCBI Taxonomy" id="28210"/>
    <lineage>
        <taxon>Bacteria</taxon>
        <taxon>Pseudomonadati</taxon>
        <taxon>Pseudomonadota</taxon>
        <taxon>Alphaproteobacteria</taxon>
        <taxon>Hyphomicrobiales</taxon>
        <taxon>Chelatococcaceae</taxon>
        <taxon>Chelatococcus</taxon>
    </lineage>
</organism>
<dbReference type="PANTHER" id="PTHR21666:SF263">
    <property type="entry name" value="MUREIN HYDROLASE ACTIVATOR NLPD"/>
    <property type="match status" value="1"/>
</dbReference>
<dbReference type="PROSITE" id="PS51257">
    <property type="entry name" value="PROKAR_LIPOPROTEIN"/>
    <property type="match status" value="1"/>
</dbReference>
<evidence type="ECO:0000313" key="6">
    <source>
        <dbReference type="Proteomes" id="UP000248021"/>
    </source>
</evidence>
<keyword evidence="5" id="KW-0378">Hydrolase</keyword>
<keyword evidence="6" id="KW-1185">Reference proteome</keyword>
<reference evidence="5 6" key="1">
    <citation type="submission" date="2018-05" db="EMBL/GenBank/DDBJ databases">
        <title>Genomic Encyclopedia of Type Strains, Phase IV (KMG-IV): sequencing the most valuable type-strain genomes for metagenomic binning, comparative biology and taxonomic classification.</title>
        <authorList>
            <person name="Goeker M."/>
        </authorList>
    </citation>
    <scope>NUCLEOTIDE SEQUENCE [LARGE SCALE GENOMIC DNA]</scope>
    <source>
        <strain evidence="5 6">DSM 6462</strain>
    </source>
</reference>
<evidence type="ECO:0000256" key="1">
    <source>
        <dbReference type="ARBA" id="ARBA00038420"/>
    </source>
</evidence>
<name>A0A2V3U6H8_9HYPH</name>
<dbReference type="SUPFAM" id="SSF51261">
    <property type="entry name" value="Duplicated hybrid motif"/>
    <property type="match status" value="1"/>
</dbReference>
<dbReference type="CDD" id="cd12797">
    <property type="entry name" value="M23_peptidase"/>
    <property type="match status" value="1"/>
</dbReference>
<dbReference type="Pfam" id="PF01551">
    <property type="entry name" value="Peptidase_M23"/>
    <property type="match status" value="1"/>
</dbReference>
<feature type="compositionally biased region" description="Low complexity" evidence="2">
    <location>
        <begin position="282"/>
        <end position="298"/>
    </location>
</feature>
<dbReference type="SUPFAM" id="SSF54106">
    <property type="entry name" value="LysM domain"/>
    <property type="match status" value="1"/>
</dbReference>
<feature type="domain" description="LysM" evidence="4">
    <location>
        <begin position="115"/>
        <end position="158"/>
    </location>
</feature>
<dbReference type="InterPro" id="IPR036779">
    <property type="entry name" value="LysM_dom_sf"/>
</dbReference>
<dbReference type="Proteomes" id="UP000248021">
    <property type="component" value="Unassembled WGS sequence"/>
</dbReference>
<comment type="similarity">
    <text evidence="1">Belongs to the E.coli NlpD/Haemophilus LppB family.</text>
</comment>
<dbReference type="RefSeq" id="WP_245449793.1">
    <property type="nucleotide sequence ID" value="NZ_JAHBRY010000001.1"/>
</dbReference>
<proteinExistence type="inferred from homology"/>
<dbReference type="CDD" id="cd00118">
    <property type="entry name" value="LysM"/>
    <property type="match status" value="1"/>
</dbReference>
<dbReference type="AlphaFoldDB" id="A0A2V3U6H8"/>
<feature type="chain" id="PRO_5015954874" evidence="3">
    <location>
        <begin position="29"/>
        <end position="435"/>
    </location>
</feature>
<dbReference type="SMART" id="SM00257">
    <property type="entry name" value="LysM"/>
    <property type="match status" value="1"/>
</dbReference>
<dbReference type="Pfam" id="PF01476">
    <property type="entry name" value="LysM"/>
    <property type="match status" value="1"/>
</dbReference>
<dbReference type="PANTHER" id="PTHR21666">
    <property type="entry name" value="PEPTIDASE-RELATED"/>
    <property type="match status" value="1"/>
</dbReference>